<organism evidence="1 2">
    <name type="scientific">Pseudomonas orientalis</name>
    <dbReference type="NCBI Taxonomy" id="76758"/>
    <lineage>
        <taxon>Bacteria</taxon>
        <taxon>Pseudomonadati</taxon>
        <taxon>Pseudomonadota</taxon>
        <taxon>Gammaproteobacteria</taxon>
        <taxon>Pseudomonadales</taxon>
        <taxon>Pseudomonadaceae</taxon>
        <taxon>Pseudomonas</taxon>
    </lineage>
</organism>
<evidence type="ECO:0000313" key="2">
    <source>
        <dbReference type="Proteomes" id="UP000183653"/>
    </source>
</evidence>
<protein>
    <submittedName>
        <fullName evidence="1">Uncharacterized protein</fullName>
    </submittedName>
</protein>
<dbReference type="Proteomes" id="UP000183653">
    <property type="component" value="Chromosome I"/>
</dbReference>
<sequence length="139" mass="15042">MSTPAPIELVSVAGNFTCELTVGSSPSIQFKATTIESRDSGDEQLIETFDDNAHSVVLYLKHGLAVGEHDIKEGDIGVRASCSGEIEGKPFYFQACSGKLYVKSIDLANNEIDATFHFKRDDKLDVTDGVINLNGTKKT</sequence>
<accession>A0A1H2FBU3</accession>
<reference evidence="1 2" key="1">
    <citation type="submission" date="2016-10" db="EMBL/GenBank/DDBJ databases">
        <authorList>
            <person name="Varghese N."/>
            <person name="Submissions S."/>
        </authorList>
    </citation>
    <scope>NUCLEOTIDE SEQUENCE [LARGE SCALE GENOMIC DNA]</scope>
    <source>
        <strain evidence="1 2">BS2775</strain>
    </source>
</reference>
<keyword evidence="2" id="KW-1185">Reference proteome</keyword>
<name>A0A1H2FBU3_9PSED</name>
<evidence type="ECO:0000313" key="1">
    <source>
        <dbReference type="EMBL" id="SDU04755.1"/>
    </source>
</evidence>
<dbReference type="EMBL" id="LT629782">
    <property type="protein sequence ID" value="SDU04755.1"/>
    <property type="molecule type" value="Genomic_DNA"/>
</dbReference>
<dbReference type="AlphaFoldDB" id="A0A1H2FBU3"/>
<dbReference type="RefSeq" id="WP_057723766.1">
    <property type="nucleotide sequence ID" value="NZ_JYLM01000005.1"/>
</dbReference>
<gene>
    <name evidence="1" type="ORF">SAMN04490197_2346</name>
</gene>
<proteinExistence type="predicted"/>